<evidence type="ECO:0000313" key="2">
    <source>
        <dbReference type="Proteomes" id="UP000631114"/>
    </source>
</evidence>
<sequence>MEKGLEHGVGIRHCSFLEEAVLPRVILVGHSCGGASISYALECCPKKISKAIFILLLMVSDGKKPFDVFSEEKVEERLCSTPDGKRMVHLLEGLVRGPERLRENIKKNMAELFNFG</sequence>
<dbReference type="SUPFAM" id="SSF53474">
    <property type="entry name" value="alpha/beta-Hydrolases"/>
    <property type="match status" value="1"/>
</dbReference>
<dbReference type="Gene3D" id="3.40.50.1820">
    <property type="entry name" value="alpha/beta hydrolase"/>
    <property type="match status" value="1"/>
</dbReference>
<protein>
    <submittedName>
        <fullName evidence="1">Uncharacterized protein</fullName>
    </submittedName>
</protein>
<keyword evidence="2" id="KW-1185">Reference proteome</keyword>
<dbReference type="GO" id="GO:0080030">
    <property type="term" value="F:methyl indole-3-acetate esterase activity"/>
    <property type="evidence" value="ECO:0007669"/>
    <property type="project" value="TreeGrafter"/>
</dbReference>
<name>A0A835IIE5_9MAGN</name>
<dbReference type="InterPro" id="IPR029058">
    <property type="entry name" value="AB_hydrolase_fold"/>
</dbReference>
<dbReference type="GO" id="GO:0009696">
    <property type="term" value="P:salicylic acid metabolic process"/>
    <property type="evidence" value="ECO:0007669"/>
    <property type="project" value="TreeGrafter"/>
</dbReference>
<dbReference type="GO" id="GO:0080032">
    <property type="term" value="F:methyl jasmonate esterase activity"/>
    <property type="evidence" value="ECO:0007669"/>
    <property type="project" value="TreeGrafter"/>
</dbReference>
<dbReference type="PANTHER" id="PTHR10992">
    <property type="entry name" value="METHYLESTERASE FAMILY MEMBER"/>
    <property type="match status" value="1"/>
</dbReference>
<comment type="caution">
    <text evidence="1">The sequence shown here is derived from an EMBL/GenBank/DDBJ whole genome shotgun (WGS) entry which is preliminary data.</text>
</comment>
<organism evidence="1 2">
    <name type="scientific">Coptis chinensis</name>
    <dbReference type="NCBI Taxonomy" id="261450"/>
    <lineage>
        <taxon>Eukaryota</taxon>
        <taxon>Viridiplantae</taxon>
        <taxon>Streptophyta</taxon>
        <taxon>Embryophyta</taxon>
        <taxon>Tracheophyta</taxon>
        <taxon>Spermatophyta</taxon>
        <taxon>Magnoliopsida</taxon>
        <taxon>Ranunculales</taxon>
        <taxon>Ranunculaceae</taxon>
        <taxon>Coptidoideae</taxon>
        <taxon>Coptis</taxon>
    </lineage>
</organism>
<dbReference type="EMBL" id="JADFTS010000003">
    <property type="protein sequence ID" value="KAF9616273.1"/>
    <property type="molecule type" value="Genomic_DNA"/>
</dbReference>
<dbReference type="InterPro" id="IPR045889">
    <property type="entry name" value="MES/HNL"/>
</dbReference>
<accession>A0A835IIE5</accession>
<dbReference type="GO" id="GO:0009694">
    <property type="term" value="P:jasmonic acid metabolic process"/>
    <property type="evidence" value="ECO:0007669"/>
    <property type="project" value="TreeGrafter"/>
</dbReference>
<dbReference type="PANTHER" id="PTHR10992:SF785">
    <property type="entry name" value="METHYLESTERASE 14, CHLOROPLASTIC-RELATED"/>
    <property type="match status" value="1"/>
</dbReference>
<gene>
    <name evidence="1" type="ORF">IFM89_029049</name>
</gene>
<dbReference type="AlphaFoldDB" id="A0A835IIE5"/>
<reference evidence="1 2" key="1">
    <citation type="submission" date="2020-10" db="EMBL/GenBank/DDBJ databases">
        <title>The Coptis chinensis genome and diversification of protoberbering-type alkaloids.</title>
        <authorList>
            <person name="Wang B."/>
            <person name="Shu S."/>
            <person name="Song C."/>
            <person name="Liu Y."/>
        </authorList>
    </citation>
    <scope>NUCLEOTIDE SEQUENCE [LARGE SCALE GENOMIC DNA]</scope>
    <source>
        <strain evidence="1">HL-2020</strain>
        <tissue evidence="1">Leaf</tissue>
    </source>
</reference>
<dbReference type="Proteomes" id="UP000631114">
    <property type="component" value="Unassembled WGS sequence"/>
</dbReference>
<proteinExistence type="predicted"/>
<evidence type="ECO:0000313" key="1">
    <source>
        <dbReference type="EMBL" id="KAF9616273.1"/>
    </source>
</evidence>
<dbReference type="GO" id="GO:0080031">
    <property type="term" value="F:methyl salicylate esterase activity"/>
    <property type="evidence" value="ECO:0007669"/>
    <property type="project" value="TreeGrafter"/>
</dbReference>
<dbReference type="OrthoDB" id="408373at2759"/>